<feature type="region of interest" description="Disordered" evidence="1">
    <location>
        <begin position="273"/>
        <end position="322"/>
    </location>
</feature>
<protein>
    <submittedName>
        <fullName evidence="2">TNF receptor-associated factor-like 1b</fullName>
    </submittedName>
</protein>
<organism evidence="2 3">
    <name type="scientific">Vitis vinifera</name>
    <name type="common">Grape</name>
    <dbReference type="NCBI Taxonomy" id="29760"/>
    <lineage>
        <taxon>Eukaryota</taxon>
        <taxon>Viridiplantae</taxon>
        <taxon>Streptophyta</taxon>
        <taxon>Embryophyta</taxon>
        <taxon>Tracheophyta</taxon>
        <taxon>Spermatophyta</taxon>
        <taxon>Magnoliopsida</taxon>
        <taxon>eudicotyledons</taxon>
        <taxon>Gunneridae</taxon>
        <taxon>Pentapetalae</taxon>
        <taxon>rosids</taxon>
        <taxon>Vitales</taxon>
        <taxon>Vitaceae</taxon>
        <taxon>Viteae</taxon>
        <taxon>Vitis</taxon>
    </lineage>
</organism>
<name>A0A438KLS7_VITVI</name>
<feature type="compositionally biased region" description="Basic residues" evidence="1">
    <location>
        <begin position="48"/>
        <end position="65"/>
    </location>
</feature>
<feature type="region of interest" description="Disordered" evidence="1">
    <location>
        <begin position="348"/>
        <end position="369"/>
    </location>
</feature>
<feature type="compositionally biased region" description="Pro residues" evidence="1">
    <location>
        <begin position="289"/>
        <end position="298"/>
    </location>
</feature>
<proteinExistence type="predicted"/>
<feature type="compositionally biased region" description="Basic and acidic residues" evidence="1">
    <location>
        <begin position="273"/>
        <end position="285"/>
    </location>
</feature>
<feature type="region of interest" description="Disordered" evidence="1">
    <location>
        <begin position="557"/>
        <end position="580"/>
    </location>
</feature>
<comment type="caution">
    <text evidence="2">The sequence shown here is derived from an EMBL/GenBank/DDBJ whole genome shotgun (WGS) entry which is preliminary data.</text>
</comment>
<gene>
    <name evidence="2" type="primary">TRAF1B_2</name>
    <name evidence="2" type="ORF">CK203_001001</name>
</gene>
<feature type="compositionally biased region" description="Low complexity" evidence="1">
    <location>
        <begin position="176"/>
        <end position="186"/>
    </location>
</feature>
<feature type="compositionally biased region" description="Low complexity" evidence="1">
    <location>
        <begin position="226"/>
        <end position="242"/>
    </location>
</feature>
<feature type="compositionally biased region" description="Polar residues" evidence="1">
    <location>
        <begin position="77"/>
        <end position="87"/>
    </location>
</feature>
<feature type="region of interest" description="Disordered" evidence="1">
    <location>
        <begin position="32"/>
        <end position="242"/>
    </location>
</feature>
<dbReference type="AlphaFoldDB" id="A0A438KLS7"/>
<keyword evidence="2" id="KW-0675">Receptor</keyword>
<dbReference type="EMBL" id="QGNW01000004">
    <property type="protein sequence ID" value="RVX22132.1"/>
    <property type="molecule type" value="Genomic_DNA"/>
</dbReference>
<reference evidence="2 3" key="1">
    <citation type="journal article" date="2018" name="PLoS Genet.">
        <title>Population sequencing reveals clonal diversity and ancestral inbreeding in the grapevine cultivar Chardonnay.</title>
        <authorList>
            <person name="Roach M.J."/>
            <person name="Johnson D.L."/>
            <person name="Bohlmann J."/>
            <person name="van Vuuren H.J."/>
            <person name="Jones S.J."/>
            <person name="Pretorius I.S."/>
            <person name="Schmidt S.A."/>
            <person name="Borneman A.R."/>
        </authorList>
    </citation>
    <scope>NUCLEOTIDE SEQUENCE [LARGE SCALE GENOMIC DNA]</scope>
    <source>
        <strain evidence="3">cv. Chardonnay</strain>
        <tissue evidence="2">Leaf</tissue>
    </source>
</reference>
<accession>A0A438KLS7</accession>
<feature type="compositionally biased region" description="Polar residues" evidence="1">
    <location>
        <begin position="561"/>
        <end position="570"/>
    </location>
</feature>
<dbReference type="InterPro" id="IPR055327">
    <property type="entry name" value="TRAF1A/B"/>
</dbReference>
<evidence type="ECO:0000313" key="2">
    <source>
        <dbReference type="EMBL" id="RVX22132.1"/>
    </source>
</evidence>
<sequence>MYSNKIEVSYQEAVALKRQEELIREEEAAWLAESEQKAKRGAIEKEKKSKKKQAKQKRNNRKGKDKGKDERPGVTLQEKQQQGSPNDGRNDFMREQVQTVLEKPDTLEDVSDVSDSVDCAAEMPQPDSEDRDASHINWDTDTSEVHPPTEASSSAISGLSSVQNGITERKSPGVMDDSSSTCSTDSVPSVRKNQRSKAAYDGTSWANELDAHPSGPATDAGDLNDASGSCKAAESESEAGSLSLHDRIKWLEQHVVKKEEEVVLLQKKLSIKDQVDTERQSKEKTTAAPSPPRSPPRSLPSTAQLKLESKSTPIAEPVSVRKTSSNIPQAAYKGAPLVTSTQTMMVSKPETQKAATPKPTEQPTVHQVPMVSRPSTAPLIPGPRPTAPVVSMVQTTPLLARSVSAAGRLGPDPSPATHSYVPQSYRNAIIGNSVSSSSSGFSHPHSSSTASSSPAYSQLPTLLFWNGNTGHLAEWCTMDRALSRDASRSTNCGPSMLNDIQNIDFYNPVHSGSREHFSTEFPAGTSGYQTHGVMIDEFPFPHLDIINDLLNDEQVGKAARASTSSQSLSNGPHLLSRQRSFPGDMGIAGDLGSSTSACRFERTRSYHVGANHDEVFQRSYGSSGSHFDHPLRDFIPQANPPHYANGPIDGLIPNQWQVAGSDIPMFNARNAVESDGYPYYIPDFQNPACGIDGYTMFRPSNGH</sequence>
<dbReference type="PANTHER" id="PTHR47477:SF8">
    <property type="entry name" value="TNF RECEPTOR-ASSOCIATED FACTOR HOMOLOG 1A"/>
    <property type="match status" value="1"/>
</dbReference>
<feature type="compositionally biased region" description="Low complexity" evidence="1">
    <location>
        <begin position="152"/>
        <end position="161"/>
    </location>
</feature>
<evidence type="ECO:0000313" key="3">
    <source>
        <dbReference type="Proteomes" id="UP000288805"/>
    </source>
</evidence>
<feature type="compositionally biased region" description="Basic and acidic residues" evidence="1">
    <location>
        <begin position="34"/>
        <end position="47"/>
    </location>
</feature>
<evidence type="ECO:0000256" key="1">
    <source>
        <dbReference type="SAM" id="MobiDB-lite"/>
    </source>
</evidence>
<dbReference type="Proteomes" id="UP000288805">
    <property type="component" value="Unassembled WGS sequence"/>
</dbReference>
<dbReference type="PANTHER" id="PTHR47477">
    <property type="entry name" value="TNF RECEPTOR-ASSOCIATED FACTOR HOMOLOG 1A"/>
    <property type="match status" value="1"/>
</dbReference>